<name>A0A0A5FVU5_9BACI</name>
<proteinExistence type="predicted"/>
<dbReference type="SUPFAM" id="SSF54427">
    <property type="entry name" value="NTF2-like"/>
    <property type="match status" value="1"/>
</dbReference>
<dbReference type="InterPro" id="IPR027843">
    <property type="entry name" value="DUF4440"/>
</dbReference>
<sequence length="400" mass="46666">MRAPESIRRVFKKFDGIALETLTKAWRYPQQPETYQRTVPLIKEQHEKYNTTGNCFDLSLWLYESFQHEGVSTYFIGESMGTPDAHVAVLAQDEKGFNYYCDLGDQWIEPILVDARSKAFTEEIQYGFFPGANISIKADEDQFQVTHHRPNGKKSTHTYSMNPVSYGVFMEAAEDSQTLFRAPLVETRFYNKDYDEVVHWEFNQGESFMSTTKGLIKDEPPENLEEQVERIYAKTGMDPTIIRDALTVYADEIKKGVEDMEQTLLEDFKGFLGEYRDSWNSLDAERMSSHNSKQFKAVWANPDSITSDWGYDEAREGWIQAYEQYQGKKPIWHFEDVLIDINNQEEGVVVCWVSFELDGEMTDVKLLFTQTFQKENGAWKKIREYVENSFTYTRQEIHTS</sequence>
<dbReference type="InterPro" id="IPR038765">
    <property type="entry name" value="Papain-like_cys_pep_sf"/>
</dbReference>
<dbReference type="eggNOG" id="ENOG502ZGSV">
    <property type="taxonomic scope" value="Bacteria"/>
</dbReference>
<dbReference type="OrthoDB" id="2591886at2"/>
<dbReference type="Pfam" id="PF14534">
    <property type="entry name" value="DUF4440"/>
    <property type="match status" value="1"/>
</dbReference>
<dbReference type="AlphaFoldDB" id="A0A0A5FVU5"/>
<evidence type="ECO:0000313" key="3">
    <source>
        <dbReference type="Proteomes" id="UP000030403"/>
    </source>
</evidence>
<feature type="domain" description="DUF4440" evidence="1">
    <location>
        <begin position="287"/>
        <end position="380"/>
    </location>
</feature>
<accession>A0A0A5FVU5</accession>
<evidence type="ECO:0000259" key="1">
    <source>
        <dbReference type="Pfam" id="PF14534"/>
    </source>
</evidence>
<protein>
    <recommendedName>
        <fullName evidence="1">DUF4440 domain-containing protein</fullName>
    </recommendedName>
</protein>
<dbReference type="SUPFAM" id="SSF54001">
    <property type="entry name" value="Cysteine proteinases"/>
    <property type="match status" value="1"/>
</dbReference>
<dbReference type="Proteomes" id="UP000030403">
    <property type="component" value="Unassembled WGS sequence"/>
</dbReference>
<comment type="caution">
    <text evidence="2">The sequence shown here is derived from an EMBL/GenBank/DDBJ whole genome shotgun (WGS) entry which is preliminary data.</text>
</comment>
<organism evidence="2 3">
    <name type="scientific">Pontibacillus marinus BH030004 = DSM 16465</name>
    <dbReference type="NCBI Taxonomy" id="1385511"/>
    <lineage>
        <taxon>Bacteria</taxon>
        <taxon>Bacillati</taxon>
        <taxon>Bacillota</taxon>
        <taxon>Bacilli</taxon>
        <taxon>Bacillales</taxon>
        <taxon>Bacillaceae</taxon>
        <taxon>Pontibacillus</taxon>
    </lineage>
</organism>
<dbReference type="RefSeq" id="WP_051255207.1">
    <property type="nucleotide sequence ID" value="NZ_AVPF01000145.1"/>
</dbReference>
<gene>
    <name evidence="2" type="ORF">N783_06030</name>
</gene>
<dbReference type="InterPro" id="IPR032710">
    <property type="entry name" value="NTF2-like_dom_sf"/>
</dbReference>
<dbReference type="EMBL" id="AVPF01000145">
    <property type="protein sequence ID" value="KGX83138.1"/>
    <property type="molecule type" value="Genomic_DNA"/>
</dbReference>
<keyword evidence="3" id="KW-1185">Reference proteome</keyword>
<evidence type="ECO:0000313" key="2">
    <source>
        <dbReference type="EMBL" id="KGX83138.1"/>
    </source>
</evidence>
<dbReference type="Gene3D" id="3.10.450.50">
    <property type="match status" value="1"/>
</dbReference>
<reference evidence="2 3" key="1">
    <citation type="submission" date="2013-08" db="EMBL/GenBank/DDBJ databases">
        <authorList>
            <person name="Huang J."/>
            <person name="Wang G."/>
        </authorList>
    </citation>
    <scope>NUCLEOTIDE SEQUENCE [LARGE SCALE GENOMIC DNA]</scope>
    <source>
        <strain evidence="2 3">BH030004</strain>
    </source>
</reference>